<name>A0A2K8UEH2_9GAMM</name>
<keyword evidence="1" id="KW-0812">Transmembrane</keyword>
<dbReference type="RefSeq" id="WP_100921655.1">
    <property type="nucleotide sequence ID" value="NZ_CP020370.1"/>
</dbReference>
<dbReference type="AlphaFoldDB" id="A0A2K8UEH2"/>
<keyword evidence="3" id="KW-1185">Reference proteome</keyword>
<protein>
    <recommendedName>
        <fullName evidence="4">Major facilitator superfamily (MFS) profile domain-containing protein</fullName>
    </recommendedName>
</protein>
<keyword evidence="1" id="KW-0472">Membrane</keyword>
<dbReference type="Proteomes" id="UP000232638">
    <property type="component" value="Chromosome"/>
</dbReference>
<feature type="transmembrane region" description="Helical" evidence="1">
    <location>
        <begin position="74"/>
        <end position="93"/>
    </location>
</feature>
<feature type="transmembrane region" description="Helical" evidence="1">
    <location>
        <begin position="6"/>
        <end position="31"/>
    </location>
</feature>
<evidence type="ECO:0000256" key="1">
    <source>
        <dbReference type="SAM" id="Phobius"/>
    </source>
</evidence>
<feature type="transmembrane region" description="Helical" evidence="1">
    <location>
        <begin position="43"/>
        <end position="62"/>
    </location>
</feature>
<sequence>MHLAIIINSIVSVIGAILGAFVAAGSVVSIANMKVPWAGKLTVAAVLIPAIFLVSGLGAWVANEYGAREVAIGLIALPWGYGLCFGVAMLVSFRK</sequence>
<evidence type="ECO:0000313" key="3">
    <source>
        <dbReference type="Proteomes" id="UP000232638"/>
    </source>
</evidence>
<gene>
    <name evidence="2" type="ORF">THSYN_25650</name>
</gene>
<dbReference type="EMBL" id="CP020370">
    <property type="protein sequence ID" value="AUB83983.1"/>
    <property type="molecule type" value="Genomic_DNA"/>
</dbReference>
<evidence type="ECO:0008006" key="4">
    <source>
        <dbReference type="Google" id="ProtNLM"/>
    </source>
</evidence>
<evidence type="ECO:0000313" key="2">
    <source>
        <dbReference type="EMBL" id="AUB83983.1"/>
    </source>
</evidence>
<organism evidence="2 3">
    <name type="scientific">Candidatus Thiodictyon syntrophicum</name>
    <dbReference type="NCBI Taxonomy" id="1166950"/>
    <lineage>
        <taxon>Bacteria</taxon>
        <taxon>Pseudomonadati</taxon>
        <taxon>Pseudomonadota</taxon>
        <taxon>Gammaproteobacteria</taxon>
        <taxon>Chromatiales</taxon>
        <taxon>Chromatiaceae</taxon>
        <taxon>Thiodictyon</taxon>
    </lineage>
</organism>
<proteinExistence type="predicted"/>
<accession>A0A2K8UEH2</accession>
<dbReference type="OrthoDB" id="9553553at2"/>
<dbReference type="KEGG" id="tsy:THSYN_25650"/>
<keyword evidence="1" id="KW-1133">Transmembrane helix</keyword>
<reference evidence="2 3" key="1">
    <citation type="submission" date="2017-03" db="EMBL/GenBank/DDBJ databases">
        <title>Complete genome sequence of Candidatus 'Thiodictyon syntrophicum' sp. nov. strain Cad16T, a photolithoautotroph purple sulfur bacterium isolated from an alpine meromictic lake.</title>
        <authorList>
            <person name="Luedin S.M."/>
            <person name="Pothier J.F."/>
            <person name="Danza F."/>
            <person name="Storelli N."/>
            <person name="Wittwer M."/>
            <person name="Tonolla M."/>
        </authorList>
    </citation>
    <scope>NUCLEOTIDE SEQUENCE [LARGE SCALE GENOMIC DNA]</scope>
    <source>
        <strain evidence="2 3">Cad16T</strain>
    </source>
</reference>